<dbReference type="InterPro" id="IPR051199">
    <property type="entry name" value="LPS_LOS_Heptosyltrfase"/>
</dbReference>
<keyword evidence="4" id="KW-1185">Reference proteome</keyword>
<dbReference type="GO" id="GO:0009244">
    <property type="term" value="P:lipopolysaccharide core region biosynthetic process"/>
    <property type="evidence" value="ECO:0007669"/>
    <property type="project" value="TreeGrafter"/>
</dbReference>
<dbReference type="Pfam" id="PF01075">
    <property type="entry name" value="Glyco_transf_9"/>
    <property type="match status" value="1"/>
</dbReference>
<dbReference type="EMBL" id="CP012898">
    <property type="protein sequence ID" value="ALJ04386.1"/>
    <property type="molecule type" value="Genomic_DNA"/>
</dbReference>
<dbReference type="RefSeq" id="WP_054725054.1">
    <property type="nucleotide sequence ID" value="NZ_CP012898.1"/>
</dbReference>
<dbReference type="STRING" id="1736674.APS56_04185"/>
<name>A0A0P0CNI8_9FLAO</name>
<evidence type="ECO:0000256" key="1">
    <source>
        <dbReference type="ARBA" id="ARBA00022676"/>
    </source>
</evidence>
<keyword evidence="1" id="KW-0328">Glycosyltransferase</keyword>
<dbReference type="SUPFAM" id="SSF53756">
    <property type="entry name" value="UDP-Glycosyltransferase/glycogen phosphorylase"/>
    <property type="match status" value="1"/>
</dbReference>
<dbReference type="AlphaFoldDB" id="A0A0P0CNI8"/>
<dbReference type="GO" id="GO:0008713">
    <property type="term" value="F:ADP-heptose-lipopolysaccharide heptosyltransferase activity"/>
    <property type="evidence" value="ECO:0007669"/>
    <property type="project" value="TreeGrafter"/>
</dbReference>
<accession>A0A0P0CNI8</accession>
<dbReference type="OrthoDB" id="9772349at2"/>
<dbReference type="CDD" id="cd03789">
    <property type="entry name" value="GT9_LPS_heptosyltransferase"/>
    <property type="match status" value="1"/>
</dbReference>
<dbReference type="PANTHER" id="PTHR30160">
    <property type="entry name" value="TETRAACYLDISACCHARIDE 4'-KINASE-RELATED"/>
    <property type="match status" value="1"/>
</dbReference>
<organism evidence="3 4">
    <name type="scientific">Pseudalgibacter alginicilyticus</name>
    <dbReference type="NCBI Taxonomy" id="1736674"/>
    <lineage>
        <taxon>Bacteria</taxon>
        <taxon>Pseudomonadati</taxon>
        <taxon>Bacteroidota</taxon>
        <taxon>Flavobacteriia</taxon>
        <taxon>Flavobacteriales</taxon>
        <taxon>Flavobacteriaceae</taxon>
        <taxon>Pseudalgibacter</taxon>
    </lineage>
</organism>
<dbReference type="Gene3D" id="3.40.50.2000">
    <property type="entry name" value="Glycogen Phosphorylase B"/>
    <property type="match status" value="2"/>
</dbReference>
<reference evidence="3 4" key="1">
    <citation type="submission" date="2015-10" db="EMBL/GenBank/DDBJ databases">
        <authorList>
            <person name="Gilbert D.G."/>
        </authorList>
    </citation>
    <scope>NUCLEOTIDE SEQUENCE [LARGE SCALE GENOMIC DNA]</scope>
    <source>
        <strain evidence="4">HZ-22</strain>
    </source>
</reference>
<evidence type="ECO:0000313" key="4">
    <source>
        <dbReference type="Proteomes" id="UP000057981"/>
    </source>
</evidence>
<dbReference type="GO" id="GO:0005829">
    <property type="term" value="C:cytosol"/>
    <property type="evidence" value="ECO:0007669"/>
    <property type="project" value="TreeGrafter"/>
</dbReference>
<dbReference type="PANTHER" id="PTHR30160:SF7">
    <property type="entry name" value="ADP-HEPTOSE--LPS HEPTOSYLTRANSFERASE 2"/>
    <property type="match status" value="1"/>
</dbReference>
<dbReference type="InterPro" id="IPR002201">
    <property type="entry name" value="Glyco_trans_9"/>
</dbReference>
<evidence type="ECO:0000256" key="2">
    <source>
        <dbReference type="ARBA" id="ARBA00022679"/>
    </source>
</evidence>
<protein>
    <submittedName>
        <fullName evidence="3">Glycosyltransferase</fullName>
    </submittedName>
</protein>
<keyword evidence="2 3" id="KW-0808">Transferase</keyword>
<evidence type="ECO:0000313" key="3">
    <source>
        <dbReference type="EMBL" id="ALJ04386.1"/>
    </source>
</evidence>
<dbReference type="Proteomes" id="UP000057981">
    <property type="component" value="Chromosome"/>
</dbReference>
<proteinExistence type="predicted"/>
<gene>
    <name evidence="3" type="ORF">APS56_04185</name>
</gene>
<sequence length="348" mass="40331">MKILIIQQKMIGDVLTSSILFKAIKDEYPNAELHYLINTHTFSVVENNPFIDKFIFFTKKAESNKKEFYRLIKSVKKEKFDVVIDVYSKLSSNIITLFSGAKTKISYYKYYTTSIYNHNIKRKLTTATKAGLAIEHRLQLLKPLGINKTSEIPKIFISKKEIENSQSFLEESGINFDQSLYMISVLGSSLNKTYPFKYIAKVIDTVVEETNGQILFNYIPNQLTEAKTIYNLCKPKSQKHILFDVFGESLRDFLAITYHCDALIGNEGGAINMAKALNINTFAIFSPWIDTTTWGTFENHHHINVHLKHYKPELYSDKIEKDMKKESLKLYEAFKPEFFIEKLKTFLN</sequence>
<dbReference type="KEGG" id="ahz:APS56_04185"/>